<gene>
    <name evidence="2" type="ORF">FHX33_003262</name>
</gene>
<comment type="caution">
    <text evidence="2">The sequence shown here is derived from an EMBL/GenBank/DDBJ whole genome shotgun (WGS) entry which is preliminary data.</text>
</comment>
<feature type="compositionally biased region" description="Basic and acidic residues" evidence="1">
    <location>
        <begin position="74"/>
        <end position="84"/>
    </location>
</feature>
<dbReference type="EMBL" id="JACHVP010000004">
    <property type="protein sequence ID" value="MBB2968486.1"/>
    <property type="molecule type" value="Genomic_DNA"/>
</dbReference>
<sequence length="93" mass="9434">MDPELLRTAAGVASRGAASASRGSLKSATGLGDGLVEQAAARVVSNWSNGLDHLHTDIGEVVARLKATAKVYEEGDTEGKDAADKVGGGMPSR</sequence>
<protein>
    <submittedName>
        <fullName evidence="2">Uncharacterized protein</fullName>
    </submittedName>
</protein>
<evidence type="ECO:0000313" key="2">
    <source>
        <dbReference type="EMBL" id="MBB2968486.1"/>
    </source>
</evidence>
<feature type="region of interest" description="Disordered" evidence="1">
    <location>
        <begin position="74"/>
        <end position="93"/>
    </location>
</feature>
<evidence type="ECO:0000313" key="3">
    <source>
        <dbReference type="Proteomes" id="UP000538196"/>
    </source>
</evidence>
<reference evidence="2 3" key="1">
    <citation type="submission" date="2020-08" db="EMBL/GenBank/DDBJ databases">
        <title>Sequencing the genomes of 1000 actinobacteria strains.</title>
        <authorList>
            <person name="Klenk H.-P."/>
        </authorList>
    </citation>
    <scope>NUCLEOTIDE SEQUENCE [LARGE SCALE GENOMIC DNA]</scope>
    <source>
        <strain evidence="2 3">DSM 20146</strain>
    </source>
</reference>
<dbReference type="AlphaFoldDB" id="A0A7W4UY98"/>
<dbReference type="Proteomes" id="UP000538196">
    <property type="component" value="Unassembled WGS sequence"/>
</dbReference>
<evidence type="ECO:0000256" key="1">
    <source>
        <dbReference type="SAM" id="MobiDB-lite"/>
    </source>
</evidence>
<name>A0A7W4UY98_LEIAQ</name>
<organism evidence="2 3">
    <name type="scientific">Leifsonia aquatica</name>
    <name type="common">Corynebacterium aquaticum</name>
    <dbReference type="NCBI Taxonomy" id="144185"/>
    <lineage>
        <taxon>Bacteria</taxon>
        <taxon>Bacillati</taxon>
        <taxon>Actinomycetota</taxon>
        <taxon>Actinomycetes</taxon>
        <taxon>Micrococcales</taxon>
        <taxon>Microbacteriaceae</taxon>
        <taxon>Leifsonia</taxon>
    </lineage>
</organism>
<proteinExistence type="predicted"/>
<keyword evidence="3" id="KW-1185">Reference proteome</keyword>
<dbReference type="RefSeq" id="WP_155829082.1">
    <property type="nucleotide sequence ID" value="NZ_JACHVP010000004.1"/>
</dbReference>
<feature type="compositionally biased region" description="Low complexity" evidence="1">
    <location>
        <begin position="7"/>
        <end position="28"/>
    </location>
</feature>
<feature type="region of interest" description="Disordered" evidence="1">
    <location>
        <begin position="1"/>
        <end position="29"/>
    </location>
</feature>
<accession>A0A7W4UY98</accession>